<protein>
    <submittedName>
        <fullName evidence="2">Uncharacterized protein</fullName>
    </submittedName>
</protein>
<proteinExistence type="predicted"/>
<evidence type="ECO:0000256" key="1">
    <source>
        <dbReference type="SAM" id="MobiDB-lite"/>
    </source>
</evidence>
<keyword evidence="3" id="KW-1185">Reference proteome</keyword>
<dbReference type="Proteomes" id="UP001182556">
    <property type="component" value="Unassembled WGS sequence"/>
</dbReference>
<dbReference type="AlphaFoldDB" id="A0AAD9FX75"/>
<evidence type="ECO:0000313" key="3">
    <source>
        <dbReference type="Proteomes" id="UP001182556"/>
    </source>
</evidence>
<organism evidence="2 3">
    <name type="scientific">Papiliotrema laurentii</name>
    <name type="common">Cryptococcus laurentii</name>
    <dbReference type="NCBI Taxonomy" id="5418"/>
    <lineage>
        <taxon>Eukaryota</taxon>
        <taxon>Fungi</taxon>
        <taxon>Dikarya</taxon>
        <taxon>Basidiomycota</taxon>
        <taxon>Agaricomycotina</taxon>
        <taxon>Tremellomycetes</taxon>
        <taxon>Tremellales</taxon>
        <taxon>Rhynchogastremaceae</taxon>
        <taxon>Papiliotrema</taxon>
    </lineage>
</organism>
<name>A0AAD9FX75_PAPLA</name>
<feature type="region of interest" description="Disordered" evidence="1">
    <location>
        <begin position="175"/>
        <end position="235"/>
    </location>
</feature>
<gene>
    <name evidence="2" type="ORF">DB88DRAFT_516648</name>
</gene>
<feature type="compositionally biased region" description="Polar residues" evidence="1">
    <location>
        <begin position="183"/>
        <end position="207"/>
    </location>
</feature>
<comment type="caution">
    <text evidence="2">The sequence shown here is derived from an EMBL/GenBank/DDBJ whole genome shotgun (WGS) entry which is preliminary data.</text>
</comment>
<reference evidence="2" key="1">
    <citation type="submission" date="2023-02" db="EMBL/GenBank/DDBJ databases">
        <title>Identification and recombinant expression of a fungal hydrolase from Papiliotrema laurentii that hydrolyzes apple cutin and clears colloidal polyester polyurethane.</title>
        <authorList>
            <consortium name="DOE Joint Genome Institute"/>
            <person name="Roman V.A."/>
            <person name="Bojanowski C."/>
            <person name="Crable B.R."/>
            <person name="Wagner D.N."/>
            <person name="Hung C.S."/>
            <person name="Nadeau L.J."/>
            <person name="Schratz L."/>
            <person name="Haridas S."/>
            <person name="Pangilinan J."/>
            <person name="Lipzen A."/>
            <person name="Na H."/>
            <person name="Yan M."/>
            <person name="Ng V."/>
            <person name="Grigoriev I.V."/>
            <person name="Spatafora J.W."/>
            <person name="Barlow D."/>
            <person name="Biffinger J."/>
            <person name="Kelley-Loughnane N."/>
            <person name="Varaljay V.A."/>
            <person name="Crookes-Goodson W.J."/>
        </authorList>
    </citation>
    <scope>NUCLEOTIDE SEQUENCE</scope>
    <source>
        <strain evidence="2">5307AH</strain>
    </source>
</reference>
<sequence length="268" mass="29736">MTPFLPPSATSLFAYVLIVHRTSPVVHRPHASQGGASTQDYRVLPRPATHVHRQSSNHMGDRSRKGVDHRTLAGRVSEQAEQAPGRSPSPHQNHTNRQKLARTASEARLLRLWVDPHIIRRSPDAVVFRAKYRCNGSCMLAADRRSSLESEAPFAARDTTSQRVLGYVRSKMKGSSACRTVPKTGSPNSDQSWSMGTWDSEDLSTGQEPNRDMDEDEDEDANARRRITRSGEMGSGEREVVSVMSARVGIPRLARITYAEPFCLTAYG</sequence>
<feature type="compositionally biased region" description="Basic and acidic residues" evidence="1">
    <location>
        <begin position="59"/>
        <end position="71"/>
    </location>
</feature>
<feature type="region of interest" description="Disordered" evidence="1">
    <location>
        <begin position="48"/>
        <end position="101"/>
    </location>
</feature>
<evidence type="ECO:0000313" key="2">
    <source>
        <dbReference type="EMBL" id="KAK1927947.1"/>
    </source>
</evidence>
<dbReference type="EMBL" id="JAODAN010000001">
    <property type="protein sequence ID" value="KAK1927947.1"/>
    <property type="molecule type" value="Genomic_DNA"/>
</dbReference>
<accession>A0AAD9FX75</accession>